<proteinExistence type="predicted"/>
<comment type="caution">
    <text evidence="2">The sequence shown here is derived from an EMBL/GenBank/DDBJ whole genome shotgun (WGS) entry which is preliminary data.</text>
</comment>
<dbReference type="AlphaFoldDB" id="A0AA39XZ64"/>
<evidence type="ECO:0000256" key="1">
    <source>
        <dbReference type="SAM" id="MobiDB-lite"/>
    </source>
</evidence>
<feature type="region of interest" description="Disordered" evidence="1">
    <location>
        <begin position="1"/>
        <end position="43"/>
    </location>
</feature>
<reference evidence="2" key="1">
    <citation type="submission" date="2023-06" db="EMBL/GenBank/DDBJ databases">
        <title>Genome-scale phylogeny and comparative genomics of the fungal order Sordariales.</title>
        <authorList>
            <consortium name="Lawrence Berkeley National Laboratory"/>
            <person name="Hensen N."/>
            <person name="Bonometti L."/>
            <person name="Westerberg I."/>
            <person name="Brannstrom I.O."/>
            <person name="Guillou S."/>
            <person name="Cros-Aarteil S."/>
            <person name="Calhoun S."/>
            <person name="Haridas S."/>
            <person name="Kuo A."/>
            <person name="Mondo S."/>
            <person name="Pangilinan J."/>
            <person name="Riley R."/>
            <person name="Labutti K."/>
            <person name="Andreopoulos B."/>
            <person name="Lipzen A."/>
            <person name="Chen C."/>
            <person name="Yanf M."/>
            <person name="Daum C."/>
            <person name="Ng V."/>
            <person name="Clum A."/>
            <person name="Steindorff A."/>
            <person name="Ohm R."/>
            <person name="Martin F."/>
            <person name="Silar P."/>
            <person name="Natvig D."/>
            <person name="Lalanne C."/>
            <person name="Gautier V."/>
            <person name="Ament-Velasquez S.L."/>
            <person name="Kruys A."/>
            <person name="Hutchinson M.I."/>
            <person name="Powell A.J."/>
            <person name="Barry K."/>
            <person name="Miller A.N."/>
            <person name="Grigoriev I.V."/>
            <person name="Debuchy R."/>
            <person name="Gladieux P."/>
            <person name="Thoren M.H."/>
            <person name="Johannesson H."/>
        </authorList>
    </citation>
    <scope>NUCLEOTIDE SEQUENCE</scope>
    <source>
        <strain evidence="2">SMH2532-1</strain>
    </source>
</reference>
<name>A0AA39XZ64_9PEZI</name>
<evidence type="ECO:0000313" key="3">
    <source>
        <dbReference type="Proteomes" id="UP001174936"/>
    </source>
</evidence>
<keyword evidence="3" id="KW-1185">Reference proteome</keyword>
<dbReference type="EMBL" id="JAULSV010000005">
    <property type="protein sequence ID" value="KAK0643004.1"/>
    <property type="molecule type" value="Genomic_DNA"/>
</dbReference>
<evidence type="ECO:0000313" key="2">
    <source>
        <dbReference type="EMBL" id="KAK0643004.1"/>
    </source>
</evidence>
<gene>
    <name evidence="2" type="ORF">B0T16DRAFT_459198</name>
</gene>
<sequence length="166" mass="19056">MAPTEPKSTPTASKSVSERAGTPLPTPTPTPAKKLHQYQRDRQVADLDTEYESKILLLRQRAAAEKAVSVAHIQYQNHKEKYEALFNAQAKSSIGLFRKLERRRFMAAEEIRSERVQLREAFRRECERIDAGVKQREGEIVKEWFRKWRLVYKGEAVARGTGEEGG</sequence>
<feature type="compositionally biased region" description="Polar residues" evidence="1">
    <location>
        <begin position="1"/>
        <end position="15"/>
    </location>
</feature>
<organism evidence="2 3">
    <name type="scientific">Cercophora newfieldiana</name>
    <dbReference type="NCBI Taxonomy" id="92897"/>
    <lineage>
        <taxon>Eukaryota</taxon>
        <taxon>Fungi</taxon>
        <taxon>Dikarya</taxon>
        <taxon>Ascomycota</taxon>
        <taxon>Pezizomycotina</taxon>
        <taxon>Sordariomycetes</taxon>
        <taxon>Sordariomycetidae</taxon>
        <taxon>Sordariales</taxon>
        <taxon>Lasiosphaeriaceae</taxon>
        <taxon>Cercophora</taxon>
    </lineage>
</organism>
<accession>A0AA39XZ64</accession>
<dbReference type="Proteomes" id="UP001174936">
    <property type="component" value="Unassembled WGS sequence"/>
</dbReference>
<protein>
    <submittedName>
        <fullName evidence="2">Uncharacterized protein</fullName>
    </submittedName>
</protein>